<reference evidence="1" key="1">
    <citation type="journal article" date="2014" name="Genome Announc.">
        <title>Complete sequencing and chromosome-scale genome assembly of the industrial progenitor strain P2niaD18 from the penicillin producer Penicillium chrysogenum.</title>
        <authorList>
            <person name="Specht T."/>
            <person name="Dahlmann T.A."/>
            <person name="Zadra I."/>
            <person name="Kurnsteiner H."/>
            <person name="Kuck U."/>
        </authorList>
    </citation>
    <scope>NUCLEOTIDE SEQUENCE [LARGE SCALE GENOMIC DNA]</scope>
    <source>
        <strain evidence="1">P2niaD18</strain>
    </source>
</reference>
<sequence>MVELHSHKIPVLASPGALSYVVTAYRGNDCTGESQSVNVWDNTCRDTNIFPTKSVRVDTYGGRHQKATFFTANGCGAAISARYAWWADGGDSEFKQGACLKFDREIHAYGSVSS</sequence>
<dbReference type="AlphaFoldDB" id="A0A167WZ01"/>
<proteinExistence type="predicted"/>
<dbReference type="EMBL" id="CM002798">
    <property type="protein sequence ID" value="KZN92223.1"/>
    <property type="molecule type" value="Genomic_DNA"/>
</dbReference>
<evidence type="ECO:0000313" key="1">
    <source>
        <dbReference type="EMBL" id="KZN92223.1"/>
    </source>
</evidence>
<protein>
    <submittedName>
        <fullName evidence="1">Uncharacterized protein</fullName>
    </submittedName>
</protein>
<dbReference type="Proteomes" id="UP000076449">
    <property type="component" value="Chromosome I"/>
</dbReference>
<name>A0A167WZ01_PENCH</name>
<organism evidence="1">
    <name type="scientific">Penicillium chrysogenum</name>
    <name type="common">Penicillium notatum</name>
    <dbReference type="NCBI Taxonomy" id="5076"/>
    <lineage>
        <taxon>Eukaryota</taxon>
        <taxon>Fungi</taxon>
        <taxon>Dikarya</taxon>
        <taxon>Ascomycota</taxon>
        <taxon>Pezizomycotina</taxon>
        <taxon>Eurotiomycetes</taxon>
        <taxon>Eurotiomycetidae</taxon>
        <taxon>Eurotiales</taxon>
        <taxon>Aspergillaceae</taxon>
        <taxon>Penicillium</taxon>
        <taxon>Penicillium chrysogenum species complex</taxon>
    </lineage>
</organism>
<accession>A0A167WZ01</accession>
<gene>
    <name evidence="1" type="ORF">EN45_023730</name>
</gene>